<keyword evidence="3 4" id="KW-0687">Ribonucleoprotein</keyword>
<dbReference type="PANTHER" id="PTHR45987">
    <property type="entry name" value="39S RIBOSOMAL PROTEIN L12"/>
    <property type="match status" value="1"/>
</dbReference>
<dbReference type="Gene3D" id="3.30.1390.10">
    <property type="match status" value="1"/>
</dbReference>
<dbReference type="PANTHER" id="PTHR45987:SF4">
    <property type="entry name" value="LARGE RIBOSOMAL SUBUNIT PROTEIN BL12M"/>
    <property type="match status" value="1"/>
</dbReference>
<dbReference type="KEGG" id="ttr:Tter_1820"/>
<dbReference type="RefSeq" id="WP_012875758.1">
    <property type="nucleotide sequence ID" value="NC_013525.1"/>
</dbReference>
<dbReference type="GO" id="GO:0003735">
    <property type="term" value="F:structural constituent of ribosome"/>
    <property type="evidence" value="ECO:0007669"/>
    <property type="project" value="InterPro"/>
</dbReference>
<dbReference type="Gene3D" id="1.20.5.710">
    <property type="entry name" value="Single helix bin"/>
    <property type="match status" value="1"/>
</dbReference>
<dbReference type="InterPro" id="IPR014719">
    <property type="entry name" value="Ribosomal_bL12_C/ClpS-like"/>
</dbReference>
<dbReference type="CDD" id="cd00387">
    <property type="entry name" value="Ribosomal_L7_L12"/>
    <property type="match status" value="1"/>
</dbReference>
<dbReference type="Pfam" id="PF00542">
    <property type="entry name" value="Ribosomal_L12"/>
    <property type="match status" value="1"/>
</dbReference>
<reference evidence="8" key="1">
    <citation type="journal article" date="2010" name="Stand. Genomic Sci.">
        <title>Complete genome sequence of 'Thermobaculum terrenum' type strain (YNP1).</title>
        <authorList>
            <person name="Kiss H."/>
            <person name="Cleland D."/>
            <person name="Lapidus A."/>
            <person name="Lucas S."/>
            <person name="Glavina Del Rio T."/>
            <person name="Nolan M."/>
            <person name="Tice H."/>
            <person name="Han C."/>
            <person name="Goodwin L."/>
            <person name="Pitluck S."/>
            <person name="Liolios K."/>
            <person name="Ivanova N."/>
            <person name="Mavromatis K."/>
            <person name="Ovchinnikova G."/>
            <person name="Pati A."/>
            <person name="Chen A."/>
            <person name="Palaniappan K."/>
            <person name="Land M."/>
            <person name="Hauser L."/>
            <person name="Chang Y."/>
            <person name="Jeffries C."/>
            <person name="Lu M."/>
            <person name="Brettin T."/>
            <person name="Detter J."/>
            <person name="Goker M."/>
            <person name="Tindall B."/>
            <person name="Beck B."/>
            <person name="McDermott T."/>
            <person name="Woyke T."/>
            <person name="Bristow J."/>
            <person name="Eisen J."/>
            <person name="Markowitz V."/>
            <person name="Hugenholtz P."/>
            <person name="Kyrpides N."/>
            <person name="Klenk H."/>
            <person name="Cheng J."/>
        </authorList>
    </citation>
    <scope>NUCLEOTIDE SEQUENCE [LARGE SCALE GENOMIC DNA]</scope>
    <source>
        <strain evidence="8">ATCC BAA-798 / YNP1</strain>
    </source>
</reference>
<comment type="similarity">
    <text evidence="1 4">Belongs to the bacterial ribosomal protein bL12 family.</text>
</comment>
<comment type="function">
    <text evidence="4">Forms part of the ribosomal stalk which helps the ribosome interact with GTP-bound translation factors. Is thus essential for accurate translation.</text>
</comment>
<evidence type="ECO:0000259" key="5">
    <source>
        <dbReference type="Pfam" id="PF00542"/>
    </source>
</evidence>
<dbReference type="AlphaFoldDB" id="D1CD61"/>
<evidence type="ECO:0000256" key="2">
    <source>
        <dbReference type="ARBA" id="ARBA00022980"/>
    </source>
</evidence>
<dbReference type="InterPro" id="IPR000206">
    <property type="entry name" value="Ribosomal_bL12"/>
</dbReference>
<evidence type="ECO:0000313" key="7">
    <source>
        <dbReference type="EMBL" id="ACZ42726.1"/>
    </source>
</evidence>
<dbReference type="Pfam" id="PF16320">
    <property type="entry name" value="Ribosomal_L12_N"/>
    <property type="match status" value="1"/>
</dbReference>
<dbReference type="GO" id="GO:0003729">
    <property type="term" value="F:mRNA binding"/>
    <property type="evidence" value="ECO:0007669"/>
    <property type="project" value="TreeGrafter"/>
</dbReference>
<feature type="domain" description="Large ribosomal subunit protein bL12 oligomerization" evidence="6">
    <location>
        <begin position="9"/>
        <end position="56"/>
    </location>
</feature>
<dbReference type="HAMAP" id="MF_00368">
    <property type="entry name" value="Ribosomal_bL12"/>
    <property type="match status" value="1"/>
</dbReference>
<evidence type="ECO:0000259" key="6">
    <source>
        <dbReference type="Pfam" id="PF16320"/>
    </source>
</evidence>
<dbReference type="InterPro" id="IPR013823">
    <property type="entry name" value="Ribosomal_bL12_C"/>
</dbReference>
<protein>
    <recommendedName>
        <fullName evidence="4">Large ribosomal subunit protein bL12</fullName>
    </recommendedName>
</protein>
<dbReference type="GO" id="GO:0006412">
    <property type="term" value="P:translation"/>
    <property type="evidence" value="ECO:0007669"/>
    <property type="project" value="UniProtKB-UniRule"/>
</dbReference>
<dbReference type="NCBIfam" id="TIGR00855">
    <property type="entry name" value="L12"/>
    <property type="match status" value="1"/>
</dbReference>
<keyword evidence="8" id="KW-1185">Reference proteome</keyword>
<sequence length="133" mass="13807">MAVENKLSQEEIIQAIENMTVLELSQLVKALEERFGVTAVAPVAAAGVAAAPGAAAPAEEQEEQTEFDVVLTDVGANKIAVIKAVRELTSLGLKEAKDLVESAPAPVKQGVSKEEAQAAVAKLQEAGAKAEMK</sequence>
<dbReference type="STRING" id="525904.Tter_1820"/>
<dbReference type="eggNOG" id="COG0222">
    <property type="taxonomic scope" value="Bacteria"/>
</dbReference>
<dbReference type="EMBL" id="CP001825">
    <property type="protein sequence ID" value="ACZ42726.1"/>
    <property type="molecule type" value="Genomic_DNA"/>
</dbReference>
<organism evidence="7 8">
    <name type="scientific">Thermobaculum terrenum (strain ATCC BAA-798 / CCMEE 7001 / YNP1)</name>
    <dbReference type="NCBI Taxonomy" id="525904"/>
    <lineage>
        <taxon>Bacteria</taxon>
        <taxon>Bacillati</taxon>
        <taxon>Chloroflexota</taxon>
        <taxon>Chloroflexia</taxon>
        <taxon>Candidatus Thermobaculales</taxon>
        <taxon>Candidatus Thermobaculaceae</taxon>
        <taxon>Thermobaculum</taxon>
    </lineage>
</organism>
<dbReference type="InterPro" id="IPR008932">
    <property type="entry name" value="Ribosomal_bL12_oligo"/>
</dbReference>
<evidence type="ECO:0000313" key="8">
    <source>
        <dbReference type="Proteomes" id="UP000000323"/>
    </source>
</evidence>
<feature type="domain" description="Large ribosomal subunit protein bL12 C-terminal" evidence="5">
    <location>
        <begin position="67"/>
        <end position="133"/>
    </location>
</feature>
<dbReference type="OrthoDB" id="9811748at2"/>
<dbReference type="HOGENOM" id="CLU_086499_3_0_0"/>
<dbReference type="InterPro" id="IPR036235">
    <property type="entry name" value="Ribosomal_bL12_oligo_N_sf"/>
</dbReference>
<keyword evidence="2 4" id="KW-0689">Ribosomal protein</keyword>
<evidence type="ECO:0000256" key="3">
    <source>
        <dbReference type="ARBA" id="ARBA00023274"/>
    </source>
</evidence>
<evidence type="ECO:0000256" key="1">
    <source>
        <dbReference type="ARBA" id="ARBA00007197"/>
    </source>
</evidence>
<dbReference type="SUPFAM" id="SSF54736">
    <property type="entry name" value="ClpS-like"/>
    <property type="match status" value="1"/>
</dbReference>
<comment type="subunit">
    <text evidence="4">Homodimer. Part of the ribosomal stalk of the 50S ribosomal subunit. Forms a multimeric L10(L12)X complex, where L10 forms an elongated spine to which 2 to 4 L12 dimers bind in a sequential fashion. Binds GTP-bound translation factors.</text>
</comment>
<dbReference type="Proteomes" id="UP000000323">
    <property type="component" value="Chromosome 1"/>
</dbReference>
<evidence type="ECO:0000256" key="4">
    <source>
        <dbReference type="HAMAP-Rule" id="MF_00368"/>
    </source>
</evidence>
<proteinExistence type="inferred from homology"/>
<accession>D1CD61</accession>
<gene>
    <name evidence="4" type="primary">rplL</name>
    <name evidence="7" type="ordered locus">Tter_1820</name>
</gene>
<dbReference type="GO" id="GO:0022625">
    <property type="term" value="C:cytosolic large ribosomal subunit"/>
    <property type="evidence" value="ECO:0007669"/>
    <property type="project" value="TreeGrafter"/>
</dbReference>
<dbReference type="FunFam" id="3.30.1390.10:FF:000001">
    <property type="entry name" value="50S ribosomal protein L7/L12"/>
    <property type="match status" value="1"/>
</dbReference>
<dbReference type="SUPFAM" id="SSF48300">
    <property type="entry name" value="Ribosomal protein L7/12, oligomerisation (N-terminal) domain"/>
    <property type="match status" value="1"/>
</dbReference>
<name>D1CD61_THET1</name>